<keyword evidence="2" id="KW-1185">Reference proteome</keyword>
<sequence>MADLTRLHEQITTVERQLAAMRSQSAEGTSTRRMAARRAEVAKQQRYLDGLREALTLLTTDGPNQAVIEISAHPSTWATVLRLAITGKTADQTTIERGVNSGTIRLSEAAAWSADNNRAIEPIIQAVQAACQAKPHWRRLFPDALFNNLADADECAADS</sequence>
<evidence type="ECO:0000313" key="2">
    <source>
        <dbReference type="Proteomes" id="UP000482800"/>
    </source>
</evidence>
<accession>A0A6V8KIE5</accession>
<protein>
    <submittedName>
        <fullName evidence="1">Uncharacterized protein</fullName>
    </submittedName>
</protein>
<reference evidence="1 2" key="1">
    <citation type="submission" date="2020-03" db="EMBL/GenBank/DDBJ databases">
        <title>Whole genome shotgun sequence of Phytohabitans houttuyneae NBRC 108639.</title>
        <authorList>
            <person name="Komaki H."/>
            <person name="Tamura T."/>
        </authorList>
    </citation>
    <scope>NUCLEOTIDE SEQUENCE [LARGE SCALE GENOMIC DNA]</scope>
    <source>
        <strain evidence="1 2">NBRC 108639</strain>
    </source>
</reference>
<dbReference type="EMBL" id="BLPF01000004">
    <property type="protein sequence ID" value="GFJ84973.1"/>
    <property type="molecule type" value="Genomic_DNA"/>
</dbReference>
<proteinExistence type="predicted"/>
<reference evidence="1 2" key="2">
    <citation type="submission" date="2020-03" db="EMBL/GenBank/DDBJ databases">
        <authorList>
            <person name="Ichikawa N."/>
            <person name="Kimura A."/>
            <person name="Kitahashi Y."/>
            <person name="Uohara A."/>
        </authorList>
    </citation>
    <scope>NUCLEOTIDE SEQUENCE [LARGE SCALE GENOMIC DNA]</scope>
    <source>
        <strain evidence="1 2">NBRC 108639</strain>
    </source>
</reference>
<comment type="caution">
    <text evidence="1">The sequence shown here is derived from an EMBL/GenBank/DDBJ whole genome shotgun (WGS) entry which is preliminary data.</text>
</comment>
<dbReference type="AlphaFoldDB" id="A0A6V8KIE5"/>
<evidence type="ECO:0000313" key="1">
    <source>
        <dbReference type="EMBL" id="GFJ84973.1"/>
    </source>
</evidence>
<dbReference type="Proteomes" id="UP000482800">
    <property type="component" value="Unassembled WGS sequence"/>
</dbReference>
<gene>
    <name evidence="1" type="ORF">Phou_091530</name>
</gene>
<name>A0A6V8KIE5_9ACTN</name>
<organism evidence="1 2">
    <name type="scientific">Phytohabitans houttuyneae</name>
    <dbReference type="NCBI Taxonomy" id="1076126"/>
    <lineage>
        <taxon>Bacteria</taxon>
        <taxon>Bacillati</taxon>
        <taxon>Actinomycetota</taxon>
        <taxon>Actinomycetes</taxon>
        <taxon>Micromonosporales</taxon>
        <taxon>Micromonosporaceae</taxon>
    </lineage>
</organism>
<dbReference type="RefSeq" id="WP_173069788.1">
    <property type="nucleotide sequence ID" value="NZ_BAABGO010000063.1"/>
</dbReference>